<name>A0A9P0Z340_CUSEU</name>
<dbReference type="Proteomes" id="UP001152484">
    <property type="component" value="Unassembled WGS sequence"/>
</dbReference>
<accession>A0A9P0Z340</accession>
<evidence type="ECO:0000313" key="2">
    <source>
        <dbReference type="Proteomes" id="UP001152484"/>
    </source>
</evidence>
<dbReference type="EMBL" id="CAMAPE010000018">
    <property type="protein sequence ID" value="CAH9085107.1"/>
    <property type="molecule type" value="Genomic_DNA"/>
</dbReference>
<reference evidence="1" key="1">
    <citation type="submission" date="2022-07" db="EMBL/GenBank/DDBJ databases">
        <authorList>
            <person name="Macas J."/>
            <person name="Novak P."/>
            <person name="Neumann P."/>
        </authorList>
    </citation>
    <scope>NUCLEOTIDE SEQUENCE</scope>
</reference>
<keyword evidence="2" id="KW-1185">Reference proteome</keyword>
<dbReference type="AlphaFoldDB" id="A0A9P0Z340"/>
<organism evidence="1 2">
    <name type="scientific">Cuscuta europaea</name>
    <name type="common">European dodder</name>
    <dbReference type="NCBI Taxonomy" id="41803"/>
    <lineage>
        <taxon>Eukaryota</taxon>
        <taxon>Viridiplantae</taxon>
        <taxon>Streptophyta</taxon>
        <taxon>Embryophyta</taxon>
        <taxon>Tracheophyta</taxon>
        <taxon>Spermatophyta</taxon>
        <taxon>Magnoliopsida</taxon>
        <taxon>eudicotyledons</taxon>
        <taxon>Gunneridae</taxon>
        <taxon>Pentapetalae</taxon>
        <taxon>asterids</taxon>
        <taxon>lamiids</taxon>
        <taxon>Solanales</taxon>
        <taxon>Convolvulaceae</taxon>
        <taxon>Cuscuteae</taxon>
        <taxon>Cuscuta</taxon>
        <taxon>Cuscuta subgen. Cuscuta</taxon>
    </lineage>
</organism>
<protein>
    <submittedName>
        <fullName evidence="1">Uncharacterized protein</fullName>
    </submittedName>
</protein>
<comment type="caution">
    <text evidence="1">The sequence shown here is derived from an EMBL/GenBank/DDBJ whole genome shotgun (WGS) entry which is preliminary data.</text>
</comment>
<sequence>MSGRVNQLQWRRFRPVAQLQLLPFVDVKTHSGEPSLSLSFCLSGRSLWVLFRRQERQQPNGGMATSEAPAYSFSGVGKQVRQYSVRCFLALQTIIINDSGFVGLLSSQRRLWLCF</sequence>
<gene>
    <name evidence="1" type="ORF">CEURO_LOCUS9237</name>
</gene>
<evidence type="ECO:0000313" key="1">
    <source>
        <dbReference type="EMBL" id="CAH9085107.1"/>
    </source>
</evidence>
<proteinExistence type="predicted"/>